<name>A0A813HYY4_POLGL</name>
<evidence type="ECO:0000313" key="3">
    <source>
        <dbReference type="Proteomes" id="UP000626109"/>
    </source>
</evidence>
<gene>
    <name evidence="2" type="ORF">PGLA2088_LOCUS2497</name>
</gene>
<proteinExistence type="predicted"/>
<sequence>MGTPGRDQPISSQVFVVVGDDQQLQQAVKYHHKDIVKATHVYKSSLKHIFGHQRFGLRAAVPFVTLSTAAAGSSRSDDESGSAVASTTVTAAGCRDCSSATGSSSEASSTQAAAPAQAPGEPPLRGRQGAAHEGMEKQPT</sequence>
<evidence type="ECO:0000256" key="1">
    <source>
        <dbReference type="SAM" id="MobiDB-lite"/>
    </source>
</evidence>
<dbReference type="AlphaFoldDB" id="A0A813HYY4"/>
<evidence type="ECO:0000313" key="2">
    <source>
        <dbReference type="EMBL" id="CAE8642654.1"/>
    </source>
</evidence>
<feature type="region of interest" description="Disordered" evidence="1">
    <location>
        <begin position="69"/>
        <end position="140"/>
    </location>
</feature>
<comment type="caution">
    <text evidence="2">The sequence shown here is derived from an EMBL/GenBank/DDBJ whole genome shotgun (WGS) entry which is preliminary data.</text>
</comment>
<dbReference type="EMBL" id="CAJNNW010002037">
    <property type="protein sequence ID" value="CAE8642654.1"/>
    <property type="molecule type" value="Genomic_DNA"/>
</dbReference>
<reference evidence="2" key="1">
    <citation type="submission" date="2021-02" db="EMBL/GenBank/DDBJ databases">
        <authorList>
            <person name="Dougan E. K."/>
            <person name="Rhodes N."/>
            <person name="Thang M."/>
            <person name="Chan C."/>
        </authorList>
    </citation>
    <scope>NUCLEOTIDE SEQUENCE</scope>
</reference>
<feature type="compositionally biased region" description="Low complexity" evidence="1">
    <location>
        <begin position="81"/>
        <end position="119"/>
    </location>
</feature>
<protein>
    <submittedName>
        <fullName evidence="2">Uncharacterized protein</fullName>
    </submittedName>
</protein>
<accession>A0A813HYY4</accession>
<dbReference type="Proteomes" id="UP000626109">
    <property type="component" value="Unassembled WGS sequence"/>
</dbReference>
<organism evidence="2 3">
    <name type="scientific">Polarella glacialis</name>
    <name type="common">Dinoflagellate</name>
    <dbReference type="NCBI Taxonomy" id="89957"/>
    <lineage>
        <taxon>Eukaryota</taxon>
        <taxon>Sar</taxon>
        <taxon>Alveolata</taxon>
        <taxon>Dinophyceae</taxon>
        <taxon>Suessiales</taxon>
        <taxon>Suessiaceae</taxon>
        <taxon>Polarella</taxon>
    </lineage>
</organism>